<accession>A0A557QSZ0</accession>
<dbReference type="OrthoDB" id="5292474at2"/>
<dbReference type="Proteomes" id="UP000319502">
    <property type="component" value="Unassembled WGS sequence"/>
</dbReference>
<organism evidence="1 2">
    <name type="scientific">Denitromonas halophila</name>
    <dbReference type="NCBI Taxonomy" id="1629404"/>
    <lineage>
        <taxon>Bacteria</taxon>
        <taxon>Pseudomonadati</taxon>
        <taxon>Pseudomonadota</taxon>
        <taxon>Betaproteobacteria</taxon>
        <taxon>Rhodocyclales</taxon>
        <taxon>Zoogloeaceae</taxon>
        <taxon>Denitromonas</taxon>
    </lineage>
</organism>
<evidence type="ECO:0000313" key="2">
    <source>
        <dbReference type="Proteomes" id="UP000319502"/>
    </source>
</evidence>
<protein>
    <submittedName>
        <fullName evidence="1">DUF3025 domain-containing protein</fullName>
    </submittedName>
</protein>
<evidence type="ECO:0000313" key="1">
    <source>
        <dbReference type="EMBL" id="TVO56031.1"/>
    </source>
</evidence>
<dbReference type="EMBL" id="VMNK01000009">
    <property type="protein sequence ID" value="TVO56031.1"/>
    <property type="molecule type" value="Genomic_DNA"/>
</dbReference>
<dbReference type="RefSeq" id="WP_144309714.1">
    <property type="nucleotide sequence ID" value="NZ_VMNK01000009.1"/>
</dbReference>
<name>A0A557QSZ0_9RHOO</name>
<dbReference type="AlphaFoldDB" id="A0A557QSZ0"/>
<gene>
    <name evidence="1" type="ORF">FHP91_11335</name>
</gene>
<sequence length="287" mass="31059">MSDRPDYLVPAALAKWPLFAPLAALLEGSGDRLPGLLALNRLVAQATPDLASASGEAIRFVLPDAISADYEQAVFDSGQVATRDDNWHDYFNALVWAAFPRAKAALNACHMQETALAGVTRLRGRGPVRDALTQFDECGMLVLGTDDTLLAAMARHDWLSAFWGARARVKATTRFLLFGHASYDQMRTPFNGLCAKAIYIAVPESVLSMPLSEQTAWADAWLANRLADKGLLVSPRDLSPLPLLGIPGVVRENAVREFYEDTAQFRPLGARAPAPVISDVEASALAL</sequence>
<proteinExistence type="predicted"/>
<comment type="caution">
    <text evidence="1">The sequence shown here is derived from an EMBL/GenBank/DDBJ whole genome shotgun (WGS) entry which is preliminary data.</text>
</comment>
<dbReference type="Pfam" id="PF11227">
    <property type="entry name" value="DUF3025"/>
    <property type="match status" value="1"/>
</dbReference>
<keyword evidence="2" id="KW-1185">Reference proteome</keyword>
<reference evidence="1 2" key="1">
    <citation type="submission" date="2019-07" db="EMBL/GenBank/DDBJ databases">
        <title>The pathways for chlorine oxyanion respiration interact through the shared metabolite chlorate.</title>
        <authorList>
            <person name="Barnum T.P."/>
            <person name="Cheng Y."/>
            <person name="Hill K.A."/>
            <person name="Lucas L.N."/>
            <person name="Carlson H.K."/>
            <person name="Coates J.D."/>
        </authorList>
    </citation>
    <scope>NUCLEOTIDE SEQUENCE [LARGE SCALE GENOMIC DNA]</scope>
    <source>
        <strain evidence="1 2">SFB-3</strain>
    </source>
</reference>
<dbReference type="InterPro" id="IPR021390">
    <property type="entry name" value="DUF3025"/>
</dbReference>